<evidence type="ECO:0000313" key="10">
    <source>
        <dbReference type="Proteomes" id="UP001620408"/>
    </source>
</evidence>
<feature type="region of interest" description="Disordered" evidence="6">
    <location>
        <begin position="291"/>
        <end position="312"/>
    </location>
</feature>
<comment type="subcellular location">
    <subcellularLocation>
        <location evidence="1">Cell membrane</location>
        <topology evidence="1">Multi-pass membrane protein</topology>
    </subcellularLocation>
</comment>
<evidence type="ECO:0000256" key="3">
    <source>
        <dbReference type="ARBA" id="ARBA00022692"/>
    </source>
</evidence>
<evidence type="ECO:0000256" key="5">
    <source>
        <dbReference type="ARBA" id="ARBA00023136"/>
    </source>
</evidence>
<evidence type="ECO:0000256" key="7">
    <source>
        <dbReference type="SAM" id="Phobius"/>
    </source>
</evidence>
<dbReference type="Pfam" id="PF01292">
    <property type="entry name" value="Ni_hydr_CYTB"/>
    <property type="match status" value="1"/>
</dbReference>
<feature type="transmembrane region" description="Helical" evidence="7">
    <location>
        <begin position="36"/>
        <end position="56"/>
    </location>
</feature>
<feature type="compositionally biased region" description="Polar residues" evidence="6">
    <location>
        <begin position="291"/>
        <end position="302"/>
    </location>
</feature>
<sequence length="312" mass="34634">MAMSAEGLDAGVSPPIPLAVSESRKVIYRHSLPIRIMHWINVVALTLMLFSGLQIFNAHPSLYWGNRSDEGTEILALDARHDAAGNLVGVTRIGRHEFVTTGVLGVSSGKDGNPQVRGFPSWLTVPGPQWLAMGRRWHFFFAWVFVLNGLCYVGYAMATRHLQRDLWPTGADWRGIGRSIVDHLRFKHPHGEEALRYNILQRLAYLIVIFVFGVGIVLMGLAMSPRMDAVLSPMVEAVGGRQSARTIHFIIAWGFVVFVLIHLFEVLISGVFNQLRGMITGYFAISTTHVETSAPSQDTPSESAPPEERPHD</sequence>
<evidence type="ECO:0000313" key="9">
    <source>
        <dbReference type="EMBL" id="MFK2917341.1"/>
    </source>
</evidence>
<reference evidence="9 10" key="1">
    <citation type="submission" date="2020-10" db="EMBL/GenBank/DDBJ databases">
        <title>Phylogeny of dyella-like bacteria.</title>
        <authorList>
            <person name="Fu J."/>
        </authorList>
    </citation>
    <scope>NUCLEOTIDE SEQUENCE [LARGE SCALE GENOMIC DNA]</scope>
    <source>
        <strain evidence="9 10">BB4</strain>
    </source>
</reference>
<gene>
    <name evidence="9" type="ORF">ISS97_08700</name>
</gene>
<dbReference type="Proteomes" id="UP001620408">
    <property type="component" value="Unassembled WGS sequence"/>
</dbReference>
<feature type="transmembrane region" description="Helical" evidence="7">
    <location>
        <begin position="203"/>
        <end position="227"/>
    </location>
</feature>
<dbReference type="PANTHER" id="PTHR30485:SF1">
    <property type="entry name" value="CYTOCHROME YDHU-RELATED"/>
    <property type="match status" value="1"/>
</dbReference>
<feature type="domain" description="Cytochrome b561 bacterial/Ni-hydrogenase" evidence="8">
    <location>
        <begin position="29"/>
        <end position="281"/>
    </location>
</feature>
<dbReference type="InterPro" id="IPR051542">
    <property type="entry name" value="Hydrogenase_cytochrome"/>
</dbReference>
<keyword evidence="2" id="KW-1003">Cell membrane</keyword>
<dbReference type="PANTHER" id="PTHR30485">
    <property type="entry name" value="NI/FE-HYDROGENASE 1 B-TYPE CYTOCHROME SUBUNIT"/>
    <property type="match status" value="1"/>
</dbReference>
<evidence type="ECO:0000256" key="2">
    <source>
        <dbReference type="ARBA" id="ARBA00022475"/>
    </source>
</evidence>
<protein>
    <submittedName>
        <fullName evidence="9">Cytochrome b/b6 domain-containing protein</fullName>
    </submittedName>
</protein>
<accession>A0ABW8K388</accession>
<keyword evidence="3 7" id="KW-0812">Transmembrane</keyword>
<dbReference type="InterPro" id="IPR016174">
    <property type="entry name" value="Di-haem_cyt_TM"/>
</dbReference>
<dbReference type="Gene3D" id="1.20.950.20">
    <property type="entry name" value="Transmembrane di-heme cytochromes, Chain C"/>
    <property type="match status" value="1"/>
</dbReference>
<evidence type="ECO:0000256" key="6">
    <source>
        <dbReference type="SAM" id="MobiDB-lite"/>
    </source>
</evidence>
<feature type="transmembrane region" description="Helical" evidence="7">
    <location>
        <begin position="247"/>
        <end position="268"/>
    </location>
</feature>
<comment type="caution">
    <text evidence="9">The sequence shown here is derived from an EMBL/GenBank/DDBJ whole genome shotgun (WGS) entry which is preliminary data.</text>
</comment>
<keyword evidence="10" id="KW-1185">Reference proteome</keyword>
<dbReference type="SUPFAM" id="SSF81342">
    <property type="entry name" value="Transmembrane di-heme cytochromes"/>
    <property type="match status" value="1"/>
</dbReference>
<organism evidence="9 10">
    <name type="scientific">Dyella koreensis</name>
    <dbReference type="NCBI Taxonomy" id="311235"/>
    <lineage>
        <taxon>Bacteria</taxon>
        <taxon>Pseudomonadati</taxon>
        <taxon>Pseudomonadota</taxon>
        <taxon>Gammaproteobacteria</taxon>
        <taxon>Lysobacterales</taxon>
        <taxon>Rhodanobacteraceae</taxon>
        <taxon>Dyella</taxon>
    </lineage>
</organism>
<feature type="transmembrane region" description="Helical" evidence="7">
    <location>
        <begin position="137"/>
        <end position="158"/>
    </location>
</feature>
<proteinExistence type="predicted"/>
<keyword evidence="5 7" id="KW-0472">Membrane</keyword>
<name>A0ABW8K388_9GAMM</name>
<evidence type="ECO:0000256" key="4">
    <source>
        <dbReference type="ARBA" id="ARBA00022989"/>
    </source>
</evidence>
<evidence type="ECO:0000256" key="1">
    <source>
        <dbReference type="ARBA" id="ARBA00004651"/>
    </source>
</evidence>
<evidence type="ECO:0000259" key="8">
    <source>
        <dbReference type="Pfam" id="PF01292"/>
    </source>
</evidence>
<dbReference type="InterPro" id="IPR011577">
    <property type="entry name" value="Cyt_b561_bac/Ni-Hgenase"/>
</dbReference>
<dbReference type="EMBL" id="JADIKD010000009">
    <property type="protein sequence ID" value="MFK2917341.1"/>
    <property type="molecule type" value="Genomic_DNA"/>
</dbReference>
<keyword evidence="4 7" id="KW-1133">Transmembrane helix</keyword>